<comment type="caution">
    <text evidence="2">The sequence shown here is derived from an EMBL/GenBank/DDBJ whole genome shotgun (WGS) entry which is preliminary data.</text>
</comment>
<dbReference type="GO" id="GO:0010181">
    <property type="term" value="F:FMN binding"/>
    <property type="evidence" value="ECO:0007669"/>
    <property type="project" value="InterPro"/>
</dbReference>
<dbReference type="InterPro" id="IPR001155">
    <property type="entry name" value="OxRdtase_FMN_N"/>
</dbReference>
<dbReference type="Pfam" id="PF00724">
    <property type="entry name" value="Oxidored_FMN"/>
    <property type="match status" value="1"/>
</dbReference>
<dbReference type="Proteomes" id="UP000256952">
    <property type="component" value="Chromosome CBM2613_b"/>
</dbReference>
<evidence type="ECO:0000313" key="2">
    <source>
        <dbReference type="EMBL" id="SOZ72902.1"/>
    </source>
</evidence>
<reference evidence="2 3" key="1">
    <citation type="submission" date="2018-01" db="EMBL/GenBank/DDBJ databases">
        <authorList>
            <person name="Clerissi C."/>
        </authorList>
    </citation>
    <scope>NUCLEOTIDE SEQUENCE [LARGE SCALE GENOMIC DNA]</scope>
    <source>
        <strain evidence="2">Cupriavidus taiwanensis STM 8556</strain>
    </source>
</reference>
<gene>
    <name evidence="2" type="ORF">CBM2613_B50050</name>
</gene>
<evidence type="ECO:0000259" key="1">
    <source>
        <dbReference type="Pfam" id="PF00724"/>
    </source>
</evidence>
<dbReference type="InterPro" id="IPR013785">
    <property type="entry name" value="Aldolase_TIM"/>
</dbReference>
<dbReference type="RefSeq" id="WP_116297453.1">
    <property type="nucleotide sequence ID" value="NZ_LT977019.1"/>
</dbReference>
<protein>
    <recommendedName>
        <fullName evidence="1">NADH:flavin oxidoreductase/NADH oxidase N-terminal domain-containing protein</fullName>
    </recommendedName>
</protein>
<sequence length="364" mass="39889">MSNSKLFEPFKLGSLKLKNRIVMAPMTRSFSPNGVPTPAVAEYYQRRAAADVGLIITEGTVVKRDTAKNDPDVPDFFGAALPAWRDVVEAVHEHNAAIAPQLWHVGAARRPKEEVDPALIDSPSGLVKPGKQLYSPMSEEAIADTVSAFGRAAGSAEQLGFDAIELHGAHGYLIDQFFWDGTNARADEWGGSTISQRARFAAEIVREVRRSIGPDRPLIIRLSQWKQQDYGSRIAADPIEMEEWLTPLADAGADAFHCSQRRFWEPEFDGSSLNFAGWAKKLTGKPTITVGSVGLSGDFFGAFKGESAGVAALDDLLARLEKGEFDLVAVGRALISDPEWVSKIKHERYEDLVGFDRNTLSVLY</sequence>
<dbReference type="CDD" id="cd04747">
    <property type="entry name" value="OYE_like_5_FMN"/>
    <property type="match status" value="1"/>
</dbReference>
<dbReference type="Gene3D" id="3.20.20.70">
    <property type="entry name" value="Aldolase class I"/>
    <property type="match status" value="1"/>
</dbReference>
<dbReference type="GO" id="GO:0005829">
    <property type="term" value="C:cytosol"/>
    <property type="evidence" value="ECO:0007669"/>
    <property type="project" value="TreeGrafter"/>
</dbReference>
<evidence type="ECO:0000313" key="3">
    <source>
        <dbReference type="Proteomes" id="UP000256952"/>
    </source>
</evidence>
<dbReference type="SUPFAM" id="SSF51395">
    <property type="entry name" value="FMN-linked oxidoreductases"/>
    <property type="match status" value="1"/>
</dbReference>
<dbReference type="GO" id="GO:0016491">
    <property type="term" value="F:oxidoreductase activity"/>
    <property type="evidence" value="ECO:0007669"/>
    <property type="project" value="InterPro"/>
</dbReference>
<name>A0A976B2Z6_9BURK</name>
<dbReference type="PANTHER" id="PTHR22893:SF55">
    <property type="entry name" value="OXIDOREDUCTASE-RELATED"/>
    <property type="match status" value="1"/>
</dbReference>
<dbReference type="FunFam" id="3.20.20.70:FF:000262">
    <property type="entry name" value="NADH:flavin oxidoreductase"/>
    <property type="match status" value="1"/>
</dbReference>
<dbReference type="AlphaFoldDB" id="A0A976B2Z6"/>
<organism evidence="2 3">
    <name type="scientific">Cupriavidus taiwanensis</name>
    <dbReference type="NCBI Taxonomy" id="164546"/>
    <lineage>
        <taxon>Bacteria</taxon>
        <taxon>Pseudomonadati</taxon>
        <taxon>Pseudomonadota</taxon>
        <taxon>Betaproteobacteria</taxon>
        <taxon>Burkholderiales</taxon>
        <taxon>Burkholderiaceae</taxon>
        <taxon>Cupriavidus</taxon>
    </lineage>
</organism>
<dbReference type="InterPro" id="IPR045247">
    <property type="entry name" value="Oye-like"/>
</dbReference>
<accession>A0A976B2Z6</accession>
<proteinExistence type="predicted"/>
<dbReference type="EMBL" id="OFTH01000047">
    <property type="protein sequence ID" value="SOZ72902.1"/>
    <property type="molecule type" value="Genomic_DNA"/>
</dbReference>
<dbReference type="PANTHER" id="PTHR22893">
    <property type="entry name" value="NADH OXIDOREDUCTASE-RELATED"/>
    <property type="match status" value="1"/>
</dbReference>
<feature type="domain" description="NADH:flavin oxidoreductase/NADH oxidase N-terminal" evidence="1">
    <location>
        <begin position="5"/>
        <end position="292"/>
    </location>
</feature>